<keyword evidence="2" id="KW-1185">Reference proteome</keyword>
<dbReference type="Proteomes" id="UP000306272">
    <property type="component" value="Unassembled WGS sequence"/>
</dbReference>
<proteinExistence type="predicted"/>
<sequence length="329" mass="36459">MQKEQIASAFADGVRTKWASSIHIIRKPVYKGVEEWLLKGNYNWIACTPKLITLGHSIRHTDFTEALASEISRFSCAAYESLMDAEPSTELPKSLGWQCIRHYYAAFYIAHALLRITGSSLTYISGSTASTMSKVAGQYLGVAPHIASGLYLLKRGDIDQDTVTLQQLSTGGGSHQDMWRTFLQLLVNIEAAIVGALGQIPSAMKAIEISGKLRKTLCKHGNNDGGWTSTVRNAINYRQDYGVWYPYTKKTAYYQQASKRLSRWRPTDPNGFDIEPSGGELEGLADVCSVLSQLLITSLKDISARAPDSRTCFVDRGALKFLRQSSIKF</sequence>
<dbReference type="RefSeq" id="WP_139055438.1">
    <property type="nucleotide sequence ID" value="NZ_VDDB01000017.1"/>
</dbReference>
<reference evidence="1" key="1">
    <citation type="submission" date="2019-06" db="EMBL/GenBank/DDBJ databases">
        <title>Pseudomonas-derived Butenolides : (Bio)synthesis of Styrolides.</title>
        <authorList>
            <person name="Klapper M."/>
            <person name="Chowdhury S."/>
            <person name="Stallforth P."/>
        </authorList>
    </citation>
    <scope>NUCLEOTIDE SEQUENCE [LARGE SCALE GENOMIC DNA]</scope>
    <source>
        <strain evidence="1">EC-S101</strain>
    </source>
</reference>
<accession>A0A5C4KTC1</accession>
<protein>
    <submittedName>
        <fullName evidence="1">Uncharacterized protein</fullName>
    </submittedName>
</protein>
<evidence type="ECO:0000313" key="2">
    <source>
        <dbReference type="Proteomes" id="UP000306272"/>
    </source>
</evidence>
<evidence type="ECO:0000313" key="1">
    <source>
        <dbReference type="EMBL" id="TNB92237.1"/>
    </source>
</evidence>
<comment type="caution">
    <text evidence="1">The sequence shown here is derived from an EMBL/GenBank/DDBJ whole genome shotgun (WGS) entry which is preliminary data.</text>
</comment>
<name>A0A5C4KTC1_PSEJE</name>
<gene>
    <name evidence="1" type="ORF">FHG55_23055</name>
</gene>
<dbReference type="EMBL" id="VDDB01000017">
    <property type="protein sequence ID" value="TNB92237.1"/>
    <property type="molecule type" value="Genomic_DNA"/>
</dbReference>
<organism evidence="1 2">
    <name type="scientific">Pseudomonas jessenii</name>
    <dbReference type="NCBI Taxonomy" id="77298"/>
    <lineage>
        <taxon>Bacteria</taxon>
        <taxon>Pseudomonadati</taxon>
        <taxon>Pseudomonadota</taxon>
        <taxon>Gammaproteobacteria</taxon>
        <taxon>Pseudomonadales</taxon>
        <taxon>Pseudomonadaceae</taxon>
        <taxon>Pseudomonas</taxon>
    </lineage>
</organism>
<dbReference type="AlphaFoldDB" id="A0A5C4KTC1"/>